<sequence length="82" mass="9333">MFVYIQTFVCMHKLLGYPTINPDTIPPNECSFGRFIAQSAKVGIVFSPIYNRGTRKMSSKVEMIMVSDFSGKIKNREGKNEH</sequence>
<accession>A0A6H1ZA53</accession>
<reference evidence="1" key="1">
    <citation type="submission" date="2020-03" db="EMBL/GenBank/DDBJ databases">
        <title>The deep terrestrial virosphere.</title>
        <authorList>
            <person name="Holmfeldt K."/>
            <person name="Nilsson E."/>
            <person name="Simone D."/>
            <person name="Lopez-Fernandez M."/>
            <person name="Wu X."/>
            <person name="de Brujin I."/>
            <person name="Lundin D."/>
            <person name="Andersson A."/>
            <person name="Bertilsson S."/>
            <person name="Dopson M."/>
        </authorList>
    </citation>
    <scope>NUCLEOTIDE SEQUENCE</scope>
    <source>
        <strain evidence="4">MM415A00093</strain>
        <strain evidence="2">MM415B00143</strain>
        <strain evidence="1">TM448A00087</strain>
        <strain evidence="3">TM448B00099</strain>
    </source>
</reference>
<proteinExistence type="predicted"/>
<gene>
    <name evidence="4" type="ORF">MM415A00093_0005</name>
    <name evidence="2" type="ORF">MM415B00143_0013</name>
    <name evidence="1" type="ORF">TM448A00087_0098</name>
    <name evidence="3" type="ORF">TM448B00099_0082</name>
</gene>
<evidence type="ECO:0000313" key="1">
    <source>
        <dbReference type="EMBL" id="QJA44165.1"/>
    </source>
</evidence>
<evidence type="ECO:0000313" key="2">
    <source>
        <dbReference type="EMBL" id="QJA67862.1"/>
    </source>
</evidence>
<organism evidence="1">
    <name type="scientific">viral metagenome</name>
    <dbReference type="NCBI Taxonomy" id="1070528"/>
    <lineage>
        <taxon>unclassified sequences</taxon>
        <taxon>metagenomes</taxon>
        <taxon>organismal metagenomes</taxon>
    </lineage>
</organism>
<dbReference type="EMBL" id="MT144589">
    <property type="protein sequence ID" value="QJH93606.1"/>
    <property type="molecule type" value="Genomic_DNA"/>
</dbReference>
<name>A0A6H1ZA53_9ZZZZ</name>
<evidence type="ECO:0000313" key="3">
    <source>
        <dbReference type="EMBL" id="QJH93606.1"/>
    </source>
</evidence>
<dbReference type="AlphaFoldDB" id="A0A6H1ZA53"/>
<evidence type="ECO:0000313" key="4">
    <source>
        <dbReference type="EMBL" id="QJI04512.1"/>
    </source>
</evidence>
<dbReference type="EMBL" id="MT145187">
    <property type="protein sequence ID" value="QJI04512.1"/>
    <property type="molecule type" value="Genomic_DNA"/>
</dbReference>
<protein>
    <submittedName>
        <fullName evidence="1">Uncharacterized protein</fullName>
    </submittedName>
</protein>
<dbReference type="EMBL" id="MT143973">
    <property type="protein sequence ID" value="QJA44165.1"/>
    <property type="molecule type" value="Genomic_DNA"/>
</dbReference>
<dbReference type="EMBL" id="MT141577">
    <property type="protein sequence ID" value="QJA67862.1"/>
    <property type="molecule type" value="Genomic_DNA"/>
</dbReference>